<evidence type="ECO:0000256" key="1">
    <source>
        <dbReference type="SAM" id="Phobius"/>
    </source>
</evidence>
<dbReference type="EMBL" id="MLGG01000068">
    <property type="protein sequence ID" value="KAK1449006.1"/>
    <property type="molecule type" value="Genomic_DNA"/>
</dbReference>
<keyword evidence="1" id="KW-1133">Transmembrane helix</keyword>
<sequence length="191" mass="21421">MLPLILDSTLCANNAQVDYYHYEVVLDACPKNHPWQISVRAAMFTMAAMVRIPPLFGLCSSFVTWLKKVAKGAVISYATFNFICVWGAWLRLVVFLEAPVKKTEDAWSLGQALSSPLGHRSWWSSYPSYVVKVGDEVGHASRFPIGFKEENVFSTSKKQMVSLAKQATAQQMTSETWPSGQFFRGQYAPII</sequence>
<comment type="caution">
    <text evidence="2">The sequence shown here is derived from an EMBL/GenBank/DDBJ whole genome shotgun (WGS) entry which is preliminary data.</text>
</comment>
<keyword evidence="3" id="KW-1185">Reference proteome</keyword>
<accession>A0AAI9TZS6</accession>
<feature type="transmembrane region" description="Helical" evidence="1">
    <location>
        <begin position="41"/>
        <end position="63"/>
    </location>
</feature>
<organism evidence="2 3">
    <name type="scientific">Colletotrichum melonis</name>
    <dbReference type="NCBI Taxonomy" id="1209925"/>
    <lineage>
        <taxon>Eukaryota</taxon>
        <taxon>Fungi</taxon>
        <taxon>Dikarya</taxon>
        <taxon>Ascomycota</taxon>
        <taxon>Pezizomycotina</taxon>
        <taxon>Sordariomycetes</taxon>
        <taxon>Hypocreomycetidae</taxon>
        <taxon>Glomerellales</taxon>
        <taxon>Glomerellaceae</taxon>
        <taxon>Colletotrichum</taxon>
        <taxon>Colletotrichum acutatum species complex</taxon>
    </lineage>
</organism>
<keyword evidence="1" id="KW-0812">Transmembrane</keyword>
<protein>
    <submittedName>
        <fullName evidence="2">Uncharacterized protein</fullName>
    </submittedName>
</protein>
<keyword evidence="1" id="KW-0472">Membrane</keyword>
<reference evidence="2 3" key="1">
    <citation type="submission" date="2016-10" db="EMBL/GenBank/DDBJ databases">
        <title>The genome sequence of Colletotrichum fioriniae PJ7.</title>
        <authorList>
            <person name="Baroncelli R."/>
        </authorList>
    </citation>
    <scope>NUCLEOTIDE SEQUENCE [LARGE SCALE GENOMIC DNA]</scope>
    <source>
        <strain evidence="2">Col 31</strain>
    </source>
</reference>
<name>A0AAI9TZS6_9PEZI</name>
<dbReference type="Proteomes" id="UP001239795">
    <property type="component" value="Unassembled WGS sequence"/>
</dbReference>
<evidence type="ECO:0000313" key="3">
    <source>
        <dbReference type="Proteomes" id="UP001239795"/>
    </source>
</evidence>
<gene>
    <name evidence="2" type="ORF">CMEL01_08321</name>
</gene>
<dbReference type="AlphaFoldDB" id="A0AAI9TZS6"/>
<feature type="transmembrane region" description="Helical" evidence="1">
    <location>
        <begin position="75"/>
        <end position="94"/>
    </location>
</feature>
<evidence type="ECO:0000313" key="2">
    <source>
        <dbReference type="EMBL" id="KAK1449006.1"/>
    </source>
</evidence>
<proteinExistence type="predicted"/>